<protein>
    <submittedName>
        <fullName evidence="1">2-Methylisocitrate lyase, PEP mutase family</fullName>
    </submittedName>
</protein>
<dbReference type="InterPro" id="IPR015813">
    <property type="entry name" value="Pyrv/PenolPyrv_kinase-like_dom"/>
</dbReference>
<dbReference type="SUPFAM" id="SSF51621">
    <property type="entry name" value="Phosphoenolpyruvate/pyruvate domain"/>
    <property type="match status" value="1"/>
</dbReference>
<dbReference type="InterPro" id="IPR039556">
    <property type="entry name" value="ICL/PEPM"/>
</dbReference>
<dbReference type="Pfam" id="PF13714">
    <property type="entry name" value="PEP_mutase"/>
    <property type="match status" value="1"/>
</dbReference>
<keyword evidence="1" id="KW-0456">Lyase</keyword>
<dbReference type="CDD" id="cd00377">
    <property type="entry name" value="ICL_PEPM"/>
    <property type="match status" value="1"/>
</dbReference>
<dbReference type="OrthoDB" id="9780430at2"/>
<dbReference type="EMBL" id="FNZA01000005">
    <property type="protein sequence ID" value="SEJ23840.1"/>
    <property type="molecule type" value="Genomic_DNA"/>
</dbReference>
<evidence type="ECO:0000313" key="1">
    <source>
        <dbReference type="EMBL" id="SEJ23840.1"/>
    </source>
</evidence>
<reference evidence="2" key="1">
    <citation type="submission" date="2016-10" db="EMBL/GenBank/DDBJ databases">
        <authorList>
            <person name="Varghese N."/>
            <person name="Submissions S."/>
        </authorList>
    </citation>
    <scope>NUCLEOTIDE SEQUENCE [LARGE SCALE GENOMIC DNA]</scope>
    <source>
        <strain evidence="2">CGMCC 1.10218</strain>
    </source>
</reference>
<sequence length="275" mass="28434">MNGTQNSAAFRSLHTSGFLLPGAWDAASARIFEEAGFGAVGTSSAAIAFSRGFPDGQTLSLEEMCRVVERIVDRVGVPVNADLEAGYGDAPADAARSVRAFAALGVAGVNLEDGTGTPQAPLFALEAQVRRLEAARAVAAPETLFLNARIDTYLVGWGETPAQRLTETLRRGRAYQEAGADGLFVPGVTDLATVRELAGALEAPLNVMVGAGAPPAAALIDAGARRISTGPAAFLATLGVLRQAAEDWQTQGCSDLRGGEPLPFAAADALFRPAR</sequence>
<dbReference type="PANTHER" id="PTHR42905:SF16">
    <property type="entry name" value="CARBOXYPHOSPHONOENOLPYRUVATE PHOSPHONOMUTASE-LIKE PROTEIN (AFU_ORTHOLOGUE AFUA_5G07230)"/>
    <property type="match status" value="1"/>
</dbReference>
<dbReference type="STRING" id="856736.SAMN04488058_10577"/>
<dbReference type="Gene3D" id="3.20.20.60">
    <property type="entry name" value="Phosphoenolpyruvate-binding domains"/>
    <property type="match status" value="1"/>
</dbReference>
<dbReference type="PANTHER" id="PTHR42905">
    <property type="entry name" value="PHOSPHOENOLPYRUVATE CARBOXYLASE"/>
    <property type="match status" value="1"/>
</dbReference>
<dbReference type="GO" id="GO:0016829">
    <property type="term" value="F:lyase activity"/>
    <property type="evidence" value="ECO:0007669"/>
    <property type="project" value="UniProtKB-KW"/>
</dbReference>
<dbReference type="AlphaFoldDB" id="A0A1H6XG54"/>
<name>A0A1H6XG54_9DEIO</name>
<evidence type="ECO:0000313" key="2">
    <source>
        <dbReference type="Proteomes" id="UP000199223"/>
    </source>
</evidence>
<organism evidence="1 2">
    <name type="scientific">Deinococcus reticulitermitis</name>
    <dbReference type="NCBI Taxonomy" id="856736"/>
    <lineage>
        <taxon>Bacteria</taxon>
        <taxon>Thermotogati</taxon>
        <taxon>Deinococcota</taxon>
        <taxon>Deinococci</taxon>
        <taxon>Deinococcales</taxon>
        <taxon>Deinococcaceae</taxon>
        <taxon>Deinococcus</taxon>
    </lineage>
</organism>
<accession>A0A1H6XG54</accession>
<dbReference type="RefSeq" id="WP_092264069.1">
    <property type="nucleotide sequence ID" value="NZ_FNZA01000005.1"/>
</dbReference>
<proteinExistence type="predicted"/>
<dbReference type="Proteomes" id="UP000199223">
    <property type="component" value="Unassembled WGS sequence"/>
</dbReference>
<dbReference type="InterPro" id="IPR040442">
    <property type="entry name" value="Pyrv_kinase-like_dom_sf"/>
</dbReference>
<keyword evidence="2" id="KW-1185">Reference proteome</keyword>
<gene>
    <name evidence="1" type="ORF">SAMN04488058_10577</name>
</gene>